<feature type="compositionally biased region" description="Basic residues" evidence="1">
    <location>
        <begin position="22"/>
        <end position="31"/>
    </location>
</feature>
<evidence type="ECO:0000313" key="3">
    <source>
        <dbReference type="Proteomes" id="UP000772434"/>
    </source>
</evidence>
<dbReference type="AlphaFoldDB" id="A0A9P5U0R6"/>
<proteinExistence type="predicted"/>
<dbReference type="EMBL" id="JADNRY010000181">
    <property type="protein sequence ID" value="KAF9062131.1"/>
    <property type="molecule type" value="Genomic_DNA"/>
</dbReference>
<comment type="caution">
    <text evidence="2">The sequence shown here is derived from an EMBL/GenBank/DDBJ whole genome shotgun (WGS) entry which is preliminary data.</text>
</comment>
<name>A0A9P5U0R6_9AGAR</name>
<keyword evidence="3" id="KW-1185">Reference proteome</keyword>
<evidence type="ECO:0000313" key="2">
    <source>
        <dbReference type="EMBL" id="KAF9062131.1"/>
    </source>
</evidence>
<gene>
    <name evidence="2" type="ORF">BDP27DRAFT_305148</name>
</gene>
<dbReference type="Proteomes" id="UP000772434">
    <property type="component" value="Unassembled WGS sequence"/>
</dbReference>
<protein>
    <submittedName>
        <fullName evidence="2">Uncharacterized protein</fullName>
    </submittedName>
</protein>
<accession>A0A9P5U0R6</accession>
<sequence length="195" mass="21684">MPPSLTSNKNTQRSPTAIPRRTSQKRQKRQRLPACETRTGGDGCAGAEYFLGGTFEAVKRRPDLPAGGDTTEIPAPAPPGLMFGLVAPAFRAGGSGKEETRRRHEGKGFVHVRVHALVELESRRLISTLMLIGNALKFLFNTRVHVVLCSFVRSSVVCGRGTSYVREKGAFAPNLSWPLIRWTKDQRPSYCYYWH</sequence>
<evidence type="ECO:0000256" key="1">
    <source>
        <dbReference type="SAM" id="MobiDB-lite"/>
    </source>
</evidence>
<feature type="region of interest" description="Disordered" evidence="1">
    <location>
        <begin position="1"/>
        <end position="39"/>
    </location>
</feature>
<feature type="compositionally biased region" description="Polar residues" evidence="1">
    <location>
        <begin position="1"/>
        <end position="15"/>
    </location>
</feature>
<reference evidence="2" key="1">
    <citation type="submission" date="2020-11" db="EMBL/GenBank/DDBJ databases">
        <authorList>
            <consortium name="DOE Joint Genome Institute"/>
            <person name="Ahrendt S."/>
            <person name="Riley R."/>
            <person name="Andreopoulos W."/>
            <person name="Labutti K."/>
            <person name="Pangilinan J."/>
            <person name="Ruiz-Duenas F.J."/>
            <person name="Barrasa J.M."/>
            <person name="Sanchez-Garcia M."/>
            <person name="Camarero S."/>
            <person name="Miyauchi S."/>
            <person name="Serrano A."/>
            <person name="Linde D."/>
            <person name="Babiker R."/>
            <person name="Drula E."/>
            <person name="Ayuso-Fernandez I."/>
            <person name="Pacheco R."/>
            <person name="Padilla G."/>
            <person name="Ferreira P."/>
            <person name="Barriuso J."/>
            <person name="Kellner H."/>
            <person name="Castanera R."/>
            <person name="Alfaro M."/>
            <person name="Ramirez L."/>
            <person name="Pisabarro A.G."/>
            <person name="Kuo A."/>
            <person name="Tritt A."/>
            <person name="Lipzen A."/>
            <person name="He G."/>
            <person name="Yan M."/>
            <person name="Ng V."/>
            <person name="Cullen D."/>
            <person name="Martin F."/>
            <person name="Rosso M.-N."/>
            <person name="Henrissat B."/>
            <person name="Hibbett D."/>
            <person name="Martinez A.T."/>
            <person name="Grigoriev I.V."/>
        </authorList>
    </citation>
    <scope>NUCLEOTIDE SEQUENCE</scope>
    <source>
        <strain evidence="2">AH 40177</strain>
    </source>
</reference>
<organism evidence="2 3">
    <name type="scientific">Rhodocollybia butyracea</name>
    <dbReference type="NCBI Taxonomy" id="206335"/>
    <lineage>
        <taxon>Eukaryota</taxon>
        <taxon>Fungi</taxon>
        <taxon>Dikarya</taxon>
        <taxon>Basidiomycota</taxon>
        <taxon>Agaricomycotina</taxon>
        <taxon>Agaricomycetes</taxon>
        <taxon>Agaricomycetidae</taxon>
        <taxon>Agaricales</taxon>
        <taxon>Marasmiineae</taxon>
        <taxon>Omphalotaceae</taxon>
        <taxon>Rhodocollybia</taxon>
    </lineage>
</organism>